<dbReference type="Pfam" id="PF01124">
    <property type="entry name" value="MAPEG"/>
    <property type="match status" value="1"/>
</dbReference>
<evidence type="ECO:0000313" key="6">
    <source>
        <dbReference type="EMBL" id="UOO88677.1"/>
    </source>
</evidence>
<organism evidence="6 7">
    <name type="scientific">Vitreoscilla massiliensis</name>
    <dbReference type="NCBI Taxonomy" id="1689272"/>
    <lineage>
        <taxon>Bacteria</taxon>
        <taxon>Pseudomonadati</taxon>
        <taxon>Pseudomonadota</taxon>
        <taxon>Betaproteobacteria</taxon>
        <taxon>Neisseriales</taxon>
        <taxon>Neisseriaceae</taxon>
        <taxon>Vitreoscilla</taxon>
    </lineage>
</organism>
<evidence type="ECO:0000313" key="7">
    <source>
        <dbReference type="Proteomes" id="UP000832011"/>
    </source>
</evidence>
<dbReference type="Proteomes" id="UP000832011">
    <property type="component" value="Chromosome"/>
</dbReference>
<evidence type="ECO:0000256" key="2">
    <source>
        <dbReference type="ARBA" id="ARBA00022692"/>
    </source>
</evidence>
<dbReference type="InterPro" id="IPR001129">
    <property type="entry name" value="Membr-assoc_MAPEG"/>
</dbReference>
<accession>A0ABY4E5H6</accession>
<keyword evidence="3 5" id="KW-1133">Transmembrane helix</keyword>
<dbReference type="InterPro" id="IPR023352">
    <property type="entry name" value="MAPEG-like_dom_sf"/>
</dbReference>
<dbReference type="PANTHER" id="PTHR35371:SF1">
    <property type="entry name" value="BLR7753 PROTEIN"/>
    <property type="match status" value="1"/>
</dbReference>
<dbReference type="RefSeq" id="WP_058357632.1">
    <property type="nucleotide sequence ID" value="NZ_CABKVG010000010.1"/>
</dbReference>
<dbReference type="Gene3D" id="1.20.120.550">
    <property type="entry name" value="Membrane associated eicosanoid/glutathione metabolism-like domain"/>
    <property type="match status" value="1"/>
</dbReference>
<keyword evidence="7" id="KW-1185">Reference proteome</keyword>
<name>A0ABY4E5H6_9NEIS</name>
<feature type="transmembrane region" description="Helical" evidence="5">
    <location>
        <begin position="107"/>
        <end position="126"/>
    </location>
</feature>
<keyword evidence="4 5" id="KW-0472">Membrane</keyword>
<dbReference type="PANTHER" id="PTHR35371">
    <property type="entry name" value="INNER MEMBRANE PROTEIN"/>
    <property type="match status" value="1"/>
</dbReference>
<sequence>MTLAYWCVVIAMFLPWLCAYYSKKVGGFSGNDNHYPRDFLHSTQGEAKRADAAQKNSFEIFPAFAAAVIIAHATGEASQTAINLWATLFVLSRLIYIFLYIKDMPSFRSVAWVCGLLCIVALFIAAI</sequence>
<dbReference type="SUPFAM" id="SSF161084">
    <property type="entry name" value="MAPEG domain-like"/>
    <property type="match status" value="1"/>
</dbReference>
<evidence type="ECO:0000256" key="5">
    <source>
        <dbReference type="SAM" id="Phobius"/>
    </source>
</evidence>
<evidence type="ECO:0000256" key="1">
    <source>
        <dbReference type="ARBA" id="ARBA00004370"/>
    </source>
</evidence>
<protein>
    <submittedName>
        <fullName evidence="6">MAPEG family protein</fullName>
    </submittedName>
</protein>
<proteinExistence type="predicted"/>
<reference evidence="6 7" key="1">
    <citation type="journal article" date="2022" name="Res Sq">
        <title>Evolution of multicellular longitudinally dividing oral cavity symbionts (Neisseriaceae).</title>
        <authorList>
            <person name="Nyongesa S."/>
            <person name="Weber P."/>
            <person name="Bernet E."/>
            <person name="Pullido F."/>
            <person name="Nieckarz M."/>
            <person name="Delaby M."/>
            <person name="Nieves C."/>
            <person name="Viehboeck T."/>
            <person name="Krause N."/>
            <person name="Rivera-Millot A."/>
            <person name="Nakamura A."/>
            <person name="Vischer N."/>
            <person name="VanNieuwenhze M."/>
            <person name="Brun Y."/>
            <person name="Cava F."/>
            <person name="Bulgheresi S."/>
            <person name="Veyrier F."/>
        </authorList>
    </citation>
    <scope>NUCLEOTIDE SEQUENCE [LARGE SCALE GENOMIC DNA]</scope>
    <source>
        <strain evidence="6 7">SN4</strain>
    </source>
</reference>
<gene>
    <name evidence="6" type="ORF">LVJ82_14590</name>
</gene>
<comment type="subcellular location">
    <subcellularLocation>
        <location evidence="1">Membrane</location>
    </subcellularLocation>
</comment>
<evidence type="ECO:0000256" key="4">
    <source>
        <dbReference type="ARBA" id="ARBA00023136"/>
    </source>
</evidence>
<dbReference type="EMBL" id="CP091511">
    <property type="protein sequence ID" value="UOO88677.1"/>
    <property type="molecule type" value="Genomic_DNA"/>
</dbReference>
<evidence type="ECO:0000256" key="3">
    <source>
        <dbReference type="ARBA" id="ARBA00022989"/>
    </source>
</evidence>
<feature type="transmembrane region" description="Helical" evidence="5">
    <location>
        <begin position="82"/>
        <end position="101"/>
    </location>
</feature>
<keyword evidence="2 5" id="KW-0812">Transmembrane</keyword>